<dbReference type="EMBL" id="CP157355">
    <property type="protein sequence ID" value="XBL99508.1"/>
    <property type="molecule type" value="Genomic_DNA"/>
</dbReference>
<organism evidence="2">
    <name type="scientific">Chitinibacter mangrovi</name>
    <dbReference type="NCBI Taxonomy" id="3153927"/>
    <lineage>
        <taxon>Bacteria</taxon>
        <taxon>Pseudomonadati</taxon>
        <taxon>Pseudomonadota</taxon>
        <taxon>Betaproteobacteria</taxon>
        <taxon>Neisseriales</taxon>
        <taxon>Chitinibacteraceae</taxon>
        <taxon>Chitinibacter</taxon>
    </lineage>
</organism>
<reference evidence="2" key="1">
    <citation type="submission" date="2024-05" db="EMBL/GenBank/DDBJ databases">
        <authorList>
            <person name="Yang L."/>
            <person name="Pan L."/>
        </authorList>
    </citation>
    <scope>NUCLEOTIDE SEQUENCE</scope>
    <source>
        <strain evidence="2">FCG-7</strain>
    </source>
</reference>
<sequence>MKNLIAMACIAIPLASFAKEHSHAHGAHVHGVAQIDVAIEGKTLLIALESPADNLLGFERTPKTEAEKAKLKAVTEQLKQAAALFAPDAAAQCKAATPVVNMPSFKKGEHSDIDAEYRFDCTSVPASIALPLWKNFPNFKKLTANIASDKGQKQVTLKSGQNLNLK</sequence>
<proteinExistence type="predicted"/>
<evidence type="ECO:0000256" key="1">
    <source>
        <dbReference type="SAM" id="SignalP"/>
    </source>
</evidence>
<protein>
    <submittedName>
        <fullName evidence="2">DUF2796 domain-containing protein</fullName>
    </submittedName>
</protein>
<gene>
    <name evidence="2" type="ORF">ABHF33_10530</name>
</gene>
<accession>A0AAU7F6G9</accession>
<dbReference type="InterPro" id="IPR021253">
    <property type="entry name" value="ZrgA-like"/>
</dbReference>
<dbReference type="RefSeq" id="WP_348943928.1">
    <property type="nucleotide sequence ID" value="NZ_CP157355.1"/>
</dbReference>
<name>A0AAU7F6G9_9NEIS</name>
<feature type="chain" id="PRO_5044020199" evidence="1">
    <location>
        <begin position="19"/>
        <end position="166"/>
    </location>
</feature>
<dbReference type="Pfam" id="PF10986">
    <property type="entry name" value="ZrgA"/>
    <property type="match status" value="1"/>
</dbReference>
<dbReference type="KEGG" id="cmav:ABHF33_10530"/>
<feature type="signal peptide" evidence="1">
    <location>
        <begin position="1"/>
        <end position="18"/>
    </location>
</feature>
<dbReference type="AlphaFoldDB" id="A0AAU7F6G9"/>
<evidence type="ECO:0000313" key="2">
    <source>
        <dbReference type="EMBL" id="XBL99508.1"/>
    </source>
</evidence>
<keyword evidence="1" id="KW-0732">Signal</keyword>